<keyword evidence="11" id="KW-1185">Reference proteome</keyword>
<keyword evidence="3" id="KW-1003">Cell membrane</keyword>
<accession>A0A8S1HJ41</accession>
<dbReference type="InterPro" id="IPR056953">
    <property type="entry name" value="CUT_N"/>
</dbReference>
<feature type="chain" id="PRO_5035871753" description="ZP domain-containing protein" evidence="8">
    <location>
        <begin position="17"/>
        <end position="346"/>
    </location>
</feature>
<dbReference type="PANTHER" id="PTHR22907">
    <property type="entry name" value="GH04558P"/>
    <property type="match status" value="1"/>
</dbReference>
<gene>
    <name evidence="10" type="ORF">CAUJ_LOCUS10367</name>
</gene>
<dbReference type="GO" id="GO:0005886">
    <property type="term" value="C:plasma membrane"/>
    <property type="evidence" value="ECO:0007669"/>
    <property type="project" value="UniProtKB-SubCell"/>
</dbReference>
<dbReference type="InterPro" id="IPR001507">
    <property type="entry name" value="ZP_dom"/>
</dbReference>
<dbReference type="InterPro" id="IPR042235">
    <property type="entry name" value="ZP-C_dom"/>
</dbReference>
<evidence type="ECO:0000256" key="6">
    <source>
        <dbReference type="ARBA" id="ARBA00022989"/>
    </source>
</evidence>
<dbReference type="Gene3D" id="2.60.40.4100">
    <property type="entry name" value="Zona pellucida, ZP-C domain"/>
    <property type="match status" value="1"/>
</dbReference>
<comment type="caution">
    <text evidence="10">The sequence shown here is derived from an EMBL/GenBank/DDBJ whole genome shotgun (WGS) entry which is preliminary data.</text>
</comment>
<dbReference type="GO" id="GO:0042302">
    <property type="term" value="F:structural constituent of cuticle"/>
    <property type="evidence" value="ECO:0007669"/>
    <property type="project" value="UniProtKB-KW"/>
</dbReference>
<dbReference type="PROSITE" id="PS51034">
    <property type="entry name" value="ZP_2"/>
    <property type="match status" value="1"/>
</dbReference>
<keyword evidence="6" id="KW-1133">Transmembrane helix</keyword>
<keyword evidence="5 8" id="KW-0732">Signal</keyword>
<evidence type="ECO:0000313" key="11">
    <source>
        <dbReference type="Proteomes" id="UP000835052"/>
    </source>
</evidence>
<keyword evidence="4" id="KW-0812">Transmembrane</keyword>
<evidence type="ECO:0000256" key="7">
    <source>
        <dbReference type="ARBA" id="ARBA00023136"/>
    </source>
</evidence>
<dbReference type="SMART" id="SM00241">
    <property type="entry name" value="ZP"/>
    <property type="match status" value="1"/>
</dbReference>
<comment type="subcellular location">
    <subcellularLocation>
        <location evidence="1">Cell membrane</location>
        <topology evidence="1">Single-pass type I membrane protein</topology>
    </subcellularLocation>
</comment>
<sequence>MLFLTVFLGLWGYVYSAIIGEPKIQCSSIGVTVLIEHDKPFTGALYLRGNKEKQSCKADFSKNPAMNISYEFPFDSCPSRRKRQLAPSRGMMMSSVLVVSHHGLIITHKDVAYQIDCFYKEERSQVDASLNVSTPPPHILADQPALPKCDYRLELASISSNQGGVASAVTSTASVSFAQLGESVVHVWSCDGNAPTDVYCMQVHNCMANDGQGNQVQVVDEKGCSMDGELLSPIRYTSPLRAVATSQVFKFADRSSVYFKCDVRLLDKSPADECPLPTCSNKTKRAVRHSFRVARDLPVAAPELVVEPRAAFEHLLDTVVLLPDPLIKSAIQPMYLSVLLSLLFLL</sequence>
<evidence type="ECO:0000256" key="8">
    <source>
        <dbReference type="SAM" id="SignalP"/>
    </source>
</evidence>
<dbReference type="Pfam" id="PF25301">
    <property type="entry name" value="CUT_C"/>
    <property type="match status" value="1"/>
</dbReference>
<dbReference type="Pfam" id="PF25057">
    <property type="entry name" value="CUT_N"/>
    <property type="match status" value="1"/>
</dbReference>
<dbReference type="OrthoDB" id="6139674at2759"/>
<protein>
    <recommendedName>
        <fullName evidence="9">ZP domain-containing protein</fullName>
    </recommendedName>
</protein>
<keyword evidence="7" id="KW-0472">Membrane</keyword>
<dbReference type="InterPro" id="IPR057475">
    <property type="entry name" value="CUT_C"/>
</dbReference>
<reference evidence="10" key="1">
    <citation type="submission" date="2020-10" db="EMBL/GenBank/DDBJ databases">
        <authorList>
            <person name="Kikuchi T."/>
        </authorList>
    </citation>
    <scope>NUCLEOTIDE SEQUENCE</scope>
    <source>
        <strain evidence="10">NKZ352</strain>
    </source>
</reference>
<dbReference type="InterPro" id="IPR051962">
    <property type="entry name" value="Cuticlin"/>
</dbReference>
<name>A0A8S1HJ41_9PELO</name>
<dbReference type="EMBL" id="CAJGYM010000044">
    <property type="protein sequence ID" value="CAD6194448.1"/>
    <property type="molecule type" value="Genomic_DNA"/>
</dbReference>
<proteinExistence type="predicted"/>
<keyword evidence="2" id="KW-0193">Cuticle</keyword>
<evidence type="ECO:0000313" key="10">
    <source>
        <dbReference type="EMBL" id="CAD6194448.1"/>
    </source>
</evidence>
<dbReference type="AlphaFoldDB" id="A0A8S1HJ41"/>
<feature type="signal peptide" evidence="8">
    <location>
        <begin position="1"/>
        <end position="16"/>
    </location>
</feature>
<evidence type="ECO:0000256" key="5">
    <source>
        <dbReference type="ARBA" id="ARBA00022729"/>
    </source>
</evidence>
<organism evidence="10 11">
    <name type="scientific">Caenorhabditis auriculariae</name>
    <dbReference type="NCBI Taxonomy" id="2777116"/>
    <lineage>
        <taxon>Eukaryota</taxon>
        <taxon>Metazoa</taxon>
        <taxon>Ecdysozoa</taxon>
        <taxon>Nematoda</taxon>
        <taxon>Chromadorea</taxon>
        <taxon>Rhabditida</taxon>
        <taxon>Rhabditina</taxon>
        <taxon>Rhabditomorpha</taxon>
        <taxon>Rhabditoidea</taxon>
        <taxon>Rhabditidae</taxon>
        <taxon>Peloderinae</taxon>
        <taxon>Caenorhabditis</taxon>
    </lineage>
</organism>
<evidence type="ECO:0000256" key="2">
    <source>
        <dbReference type="ARBA" id="ARBA00022460"/>
    </source>
</evidence>
<evidence type="ECO:0000256" key="3">
    <source>
        <dbReference type="ARBA" id="ARBA00022475"/>
    </source>
</evidence>
<dbReference type="Proteomes" id="UP000835052">
    <property type="component" value="Unassembled WGS sequence"/>
</dbReference>
<evidence type="ECO:0000256" key="4">
    <source>
        <dbReference type="ARBA" id="ARBA00022692"/>
    </source>
</evidence>
<evidence type="ECO:0000259" key="9">
    <source>
        <dbReference type="PROSITE" id="PS51034"/>
    </source>
</evidence>
<feature type="domain" description="ZP" evidence="9">
    <location>
        <begin position="25"/>
        <end position="286"/>
    </location>
</feature>
<dbReference type="PANTHER" id="PTHR22907:SF15">
    <property type="entry name" value="ZP DOMAIN-CONTAINING PROTEIN"/>
    <property type="match status" value="1"/>
</dbReference>
<evidence type="ECO:0000256" key="1">
    <source>
        <dbReference type="ARBA" id="ARBA00004251"/>
    </source>
</evidence>